<feature type="region of interest" description="Disordered" evidence="1">
    <location>
        <begin position="1"/>
        <end position="28"/>
    </location>
</feature>
<feature type="compositionally biased region" description="Basic and acidic residues" evidence="1">
    <location>
        <begin position="18"/>
        <end position="28"/>
    </location>
</feature>
<dbReference type="EMBL" id="JACGBJ010000019">
    <property type="protein sequence ID" value="MBA5805324.1"/>
    <property type="molecule type" value="Genomic_DNA"/>
</dbReference>
<organism evidence="3 4">
    <name type="scientific">Rhizobium changzhiense</name>
    <dbReference type="NCBI Taxonomy" id="2692317"/>
    <lineage>
        <taxon>Bacteria</taxon>
        <taxon>Pseudomonadati</taxon>
        <taxon>Pseudomonadota</taxon>
        <taxon>Alphaproteobacteria</taxon>
        <taxon>Hyphomicrobiales</taxon>
        <taxon>Rhizobiaceae</taxon>
        <taxon>Rhizobium/Agrobacterium group</taxon>
        <taxon>Rhizobium</taxon>
    </lineage>
</organism>
<dbReference type="Pfam" id="PF13455">
    <property type="entry name" value="MUG113"/>
    <property type="match status" value="1"/>
</dbReference>
<dbReference type="Proteomes" id="UP000539787">
    <property type="component" value="Unassembled WGS sequence"/>
</dbReference>
<keyword evidence="4" id="KW-1185">Reference proteome</keyword>
<proteinExistence type="predicted"/>
<evidence type="ECO:0000313" key="3">
    <source>
        <dbReference type="EMBL" id="MBA5805324.1"/>
    </source>
</evidence>
<protein>
    <submittedName>
        <fullName evidence="3">GIY-YIG nuclease family protein</fullName>
    </submittedName>
</protein>
<dbReference type="RefSeq" id="WP_182210977.1">
    <property type="nucleotide sequence ID" value="NZ_JACGBJ010000019.1"/>
</dbReference>
<sequence length="392" mass="44196">MADISDDDLLAELGAAPEAKKQSTRTPREERIIAGFEDILRFREEHGRVPQHGEERDIFERLYAMRLDRLRAQEDCRTLLREFDRYGLLPTPPAAGNDEEMDDDALLAELGVEPIGDVDLTELTHVKPRTEVRAAEEVADRTPCVDFETFKPLFARVRDDLDKATRETRRFGEDADVKQGEFFILGGQMALVAALGDEFKTDYGRPDRRLRVVFDNGTESDLLLRSFQRALYKDDAGRRITDPNAGPLFGGAADDEDLASGTIYVLRSKSDHPDVAAHRDLIHKVGVTGGTVEARIAQAALDSTYLLADVEVVATYKLFNINRTRLENVLHRVLSPARLDLTIQDRFGNPVKPKEWYLVPLHVIDEVVAKVKDGTIRSYEYDPSAAMLRRFS</sequence>
<dbReference type="InterPro" id="IPR018306">
    <property type="entry name" value="Phage_T5_Orf172_DNA-bd"/>
</dbReference>
<feature type="compositionally biased region" description="Acidic residues" evidence="1">
    <location>
        <begin position="1"/>
        <end position="10"/>
    </location>
</feature>
<evidence type="ECO:0000313" key="4">
    <source>
        <dbReference type="Proteomes" id="UP000539787"/>
    </source>
</evidence>
<gene>
    <name evidence="3" type="ORF">HX902_27260</name>
</gene>
<accession>A0ABR6AFQ5</accession>
<reference evidence="3 4" key="1">
    <citation type="submission" date="2020-07" db="EMBL/GenBank/DDBJ databases">
        <authorList>
            <person name="Sun Q."/>
        </authorList>
    </citation>
    <scope>NUCLEOTIDE SEQUENCE [LARGE SCALE GENOMIC DNA]</scope>
    <source>
        <strain evidence="3 4">WYCCWR 11317</strain>
    </source>
</reference>
<dbReference type="SMART" id="SM00974">
    <property type="entry name" value="T5orf172"/>
    <property type="match status" value="1"/>
</dbReference>
<feature type="domain" description="Bacteriophage T5 Orf172 DNA-binding" evidence="2">
    <location>
        <begin position="277"/>
        <end position="371"/>
    </location>
</feature>
<name>A0ABR6AFQ5_9HYPH</name>
<comment type="caution">
    <text evidence="3">The sequence shown here is derived from an EMBL/GenBank/DDBJ whole genome shotgun (WGS) entry which is preliminary data.</text>
</comment>
<evidence type="ECO:0000256" key="1">
    <source>
        <dbReference type="SAM" id="MobiDB-lite"/>
    </source>
</evidence>
<evidence type="ECO:0000259" key="2">
    <source>
        <dbReference type="SMART" id="SM00974"/>
    </source>
</evidence>